<evidence type="ECO:0000256" key="9">
    <source>
        <dbReference type="ARBA" id="ARBA00022839"/>
    </source>
</evidence>
<feature type="domain" description="RNase H type-1" evidence="16">
    <location>
        <begin position="1"/>
        <end position="147"/>
    </location>
</feature>
<dbReference type="RefSeq" id="WP_407068490.1">
    <property type="nucleotide sequence ID" value="NZ_JBJJXE010000001.1"/>
</dbReference>
<comment type="cofactor">
    <cofactor evidence="14">
        <name>Mg(2+)</name>
        <dbReference type="ChEBI" id="CHEBI:18420"/>
    </cofactor>
    <text evidence="14">Binds 1 Mg(2+) ion per subunit. May bind a second metal ion at a regulatory site, or after substrate binding.</text>
</comment>
<dbReference type="Proteomes" id="UP001624684">
    <property type="component" value="Unassembled WGS sequence"/>
</dbReference>
<evidence type="ECO:0000256" key="7">
    <source>
        <dbReference type="ARBA" id="ARBA00022723"/>
    </source>
</evidence>
<evidence type="ECO:0000256" key="10">
    <source>
        <dbReference type="ARBA" id="ARBA00022842"/>
    </source>
</evidence>
<dbReference type="CDD" id="cd09278">
    <property type="entry name" value="RNase_HI_prokaryote_like"/>
    <property type="match status" value="1"/>
</dbReference>
<evidence type="ECO:0000256" key="12">
    <source>
        <dbReference type="ARBA" id="ARBA00023211"/>
    </source>
</evidence>
<dbReference type="EC" id="3.1.26.4" evidence="14"/>
<keyword evidence="6 14" id="KW-0540">Nuclease</keyword>
<accession>A0ABW8U6I5</accession>
<comment type="similarity">
    <text evidence="14">Belongs to the RNase H family.</text>
</comment>
<evidence type="ECO:0000256" key="8">
    <source>
        <dbReference type="ARBA" id="ARBA00022801"/>
    </source>
</evidence>
<keyword evidence="3 17" id="KW-0808">Transferase</keyword>
<dbReference type="GO" id="GO:0003887">
    <property type="term" value="F:DNA-directed DNA polymerase activity"/>
    <property type="evidence" value="ECO:0007669"/>
    <property type="project" value="UniProtKB-EC"/>
</dbReference>
<evidence type="ECO:0000256" key="15">
    <source>
        <dbReference type="SAM" id="MobiDB-lite"/>
    </source>
</evidence>
<feature type="binding site" evidence="14">
    <location>
        <position position="53"/>
    </location>
    <ligand>
        <name>Mg(2+)</name>
        <dbReference type="ChEBI" id="CHEBI:18420"/>
        <label>1</label>
    </ligand>
</feature>
<dbReference type="NCBIfam" id="TIGR01406">
    <property type="entry name" value="dnaQ_proteo"/>
    <property type="match status" value="1"/>
</dbReference>
<dbReference type="InterPro" id="IPR036397">
    <property type="entry name" value="RNaseH_sf"/>
</dbReference>
<dbReference type="PROSITE" id="PS50879">
    <property type="entry name" value="RNASE_H_1"/>
    <property type="match status" value="1"/>
</dbReference>
<comment type="catalytic activity">
    <reaction evidence="14">
        <text>Endonucleolytic cleavage to 5'-phosphomonoester.</text>
        <dbReference type="EC" id="3.1.26.4"/>
    </reaction>
</comment>
<dbReference type="Pfam" id="PF00075">
    <property type="entry name" value="RNase_H"/>
    <property type="match status" value="1"/>
</dbReference>
<keyword evidence="11" id="KW-0239">DNA-directed DNA polymerase</keyword>
<evidence type="ECO:0000256" key="5">
    <source>
        <dbReference type="ARBA" id="ARBA00022705"/>
    </source>
</evidence>
<dbReference type="InterPro" id="IPR002156">
    <property type="entry name" value="RNaseH_domain"/>
</dbReference>
<comment type="caution">
    <text evidence="17">The sequence shown here is derived from an EMBL/GenBank/DDBJ whole genome shotgun (WGS) entry which is preliminary data.</text>
</comment>
<dbReference type="InterPro" id="IPR012337">
    <property type="entry name" value="RNaseH-like_sf"/>
</dbReference>
<keyword evidence="14" id="KW-0255">Endonuclease</keyword>
<evidence type="ECO:0000256" key="6">
    <source>
        <dbReference type="ARBA" id="ARBA00022722"/>
    </source>
</evidence>
<dbReference type="HAMAP" id="MF_00042">
    <property type="entry name" value="RNase_H"/>
    <property type="match status" value="1"/>
</dbReference>
<name>A0ABW8U6I5_9GAMM</name>
<sequence length="445" mass="49850">MTDFIIAYTDGACKGNGKQGASAGGFGVHIIYPNGNILNIWGGEHDTTNNRMELMGAITALKRTPADTPIQIWTDSGYVKNGITKWIHGWKKNSWRKADKNPVLNVELWQELDTLTQGRMIDWQWIKGHAGHAGNEMADKLANQGVIDAGEEYLTQHQDLKSLNNQDDEDRSAHPPIKKDETMTNPQFIISHDDNQNPNYDGNTRRVNPDFWAILPKAVNRGVKNRQLIMDTETTGFDDQGGDRIVEVGIVEMISRRFTGNKLHVYINPEKTMDDEVIRVHGISNEFLTDKPKFADVAQAIYDFMIDSEIIAHNASFDMRFLNMEFSKVGLGDFAERVQVTDSLTIAKELYPGQKNSLDALVRRLNVGKKDRTFHGALLDSEILAEVYLAMTGGQIAMSMDTANDDAQSNFNTDSFTDLTDLANLLKVSANNLDADQAWRQQVLS</sequence>
<comment type="subcellular location">
    <subcellularLocation>
        <location evidence="14">Cytoplasm</location>
    </subcellularLocation>
</comment>
<comment type="catalytic activity">
    <reaction evidence="13">
        <text>DNA(n) + a 2'-deoxyribonucleoside 5'-triphosphate = DNA(n+1) + diphosphate</text>
        <dbReference type="Rhea" id="RHEA:22508"/>
        <dbReference type="Rhea" id="RHEA-COMP:17339"/>
        <dbReference type="Rhea" id="RHEA-COMP:17340"/>
        <dbReference type="ChEBI" id="CHEBI:33019"/>
        <dbReference type="ChEBI" id="CHEBI:61560"/>
        <dbReference type="ChEBI" id="CHEBI:173112"/>
        <dbReference type="EC" id="2.7.7.7"/>
    </reaction>
</comment>
<comment type="cofactor">
    <cofactor evidence="1">
        <name>Mn(2+)</name>
        <dbReference type="ChEBI" id="CHEBI:29035"/>
    </cofactor>
</comment>
<dbReference type="SUPFAM" id="SSF53098">
    <property type="entry name" value="Ribonuclease H-like"/>
    <property type="match status" value="2"/>
</dbReference>
<feature type="binding site" evidence="14">
    <location>
        <position position="139"/>
    </location>
    <ligand>
        <name>Mg(2+)</name>
        <dbReference type="ChEBI" id="CHEBI:18420"/>
        <label>2</label>
    </ligand>
</feature>
<evidence type="ECO:0000256" key="11">
    <source>
        <dbReference type="ARBA" id="ARBA00022932"/>
    </source>
</evidence>
<dbReference type="NCBIfam" id="TIGR00573">
    <property type="entry name" value="dnaq"/>
    <property type="match status" value="1"/>
</dbReference>
<keyword evidence="9" id="KW-0269">Exonuclease</keyword>
<keyword evidence="7 14" id="KW-0479">Metal-binding</keyword>
<keyword evidence="14" id="KW-0963">Cytoplasm</keyword>
<feature type="binding site" evidence="14">
    <location>
        <position position="75"/>
    </location>
    <ligand>
        <name>Mg(2+)</name>
        <dbReference type="ChEBI" id="CHEBI:18420"/>
        <label>1</label>
    </ligand>
</feature>
<keyword evidence="18" id="KW-1185">Reference proteome</keyword>
<organism evidence="17 18">
    <name type="scientific">Moraxella oculi</name>
    <dbReference type="NCBI Taxonomy" id="2940516"/>
    <lineage>
        <taxon>Bacteria</taxon>
        <taxon>Pseudomonadati</taxon>
        <taxon>Pseudomonadota</taxon>
        <taxon>Gammaproteobacteria</taxon>
        <taxon>Moraxellales</taxon>
        <taxon>Moraxellaceae</taxon>
        <taxon>Moraxella</taxon>
    </lineage>
</organism>
<feature type="binding site" evidence="14">
    <location>
        <position position="10"/>
    </location>
    <ligand>
        <name>Mg(2+)</name>
        <dbReference type="ChEBI" id="CHEBI:18420"/>
        <label>1</label>
    </ligand>
</feature>
<feature type="binding site" evidence="14">
    <location>
        <position position="10"/>
    </location>
    <ligand>
        <name>Mg(2+)</name>
        <dbReference type="ChEBI" id="CHEBI:18420"/>
        <label>2</label>
    </ligand>
</feature>
<evidence type="ECO:0000259" key="16">
    <source>
        <dbReference type="PROSITE" id="PS50879"/>
    </source>
</evidence>
<comment type="subunit">
    <text evidence="2 14">Monomer.</text>
</comment>
<reference evidence="17 18" key="1">
    <citation type="submission" date="2024-11" db="EMBL/GenBank/DDBJ databases">
        <title>First Report of Moraxella oculi in Brazil in an Infectious Bovine Keratoconjunctivitis Outbreak.</title>
        <authorList>
            <person name="Carvalho C.V."/>
            <person name="Domingues R."/>
            <person name="Coutinho C."/>
            <person name="Honorio N.T.B.S."/>
            <person name="Faza D.R.L.R."/>
            <person name="Carvalho W.A."/>
            <person name="Machado A.B.F."/>
            <person name="Martins M.F."/>
            <person name="Gaspar E.B."/>
        </authorList>
    </citation>
    <scope>NUCLEOTIDE SEQUENCE [LARGE SCALE GENOMIC DNA]</scope>
    <source>
        <strain evidence="17 18">2117LE</strain>
    </source>
</reference>
<dbReference type="PANTHER" id="PTHR30231">
    <property type="entry name" value="DNA POLYMERASE III SUBUNIT EPSILON"/>
    <property type="match status" value="1"/>
</dbReference>
<evidence type="ECO:0000256" key="1">
    <source>
        <dbReference type="ARBA" id="ARBA00001936"/>
    </source>
</evidence>
<dbReference type="InterPro" id="IPR006309">
    <property type="entry name" value="DnaQ_proteo"/>
</dbReference>
<dbReference type="CDD" id="cd06131">
    <property type="entry name" value="DNA_pol_III_epsilon_Ecoli_like"/>
    <property type="match status" value="1"/>
</dbReference>
<keyword evidence="4 17" id="KW-0548">Nucleotidyltransferase</keyword>
<dbReference type="Gene3D" id="3.30.420.10">
    <property type="entry name" value="Ribonuclease H-like superfamily/Ribonuclease H"/>
    <property type="match status" value="2"/>
</dbReference>
<evidence type="ECO:0000313" key="18">
    <source>
        <dbReference type="Proteomes" id="UP001624684"/>
    </source>
</evidence>
<dbReference type="PANTHER" id="PTHR30231:SF41">
    <property type="entry name" value="DNA POLYMERASE III SUBUNIT EPSILON"/>
    <property type="match status" value="1"/>
</dbReference>
<gene>
    <name evidence="17" type="primary">dnaQ</name>
    <name evidence="14" type="synonym">rnhA</name>
    <name evidence="17" type="ORF">ACJHVH_01370</name>
</gene>
<feature type="region of interest" description="Disordered" evidence="15">
    <location>
        <begin position="161"/>
        <end position="203"/>
    </location>
</feature>
<proteinExistence type="inferred from homology"/>
<comment type="function">
    <text evidence="14">Endonuclease that specifically degrades the RNA of RNA-DNA hybrids.</text>
</comment>
<dbReference type="InterPro" id="IPR013520">
    <property type="entry name" value="Ribonucl_H"/>
</dbReference>
<evidence type="ECO:0000256" key="4">
    <source>
        <dbReference type="ARBA" id="ARBA00022695"/>
    </source>
</evidence>
<dbReference type="NCBIfam" id="NF004316">
    <property type="entry name" value="PRK05711.1"/>
    <property type="match status" value="1"/>
</dbReference>
<dbReference type="InterPro" id="IPR006054">
    <property type="entry name" value="DnaQ"/>
</dbReference>
<evidence type="ECO:0000256" key="13">
    <source>
        <dbReference type="ARBA" id="ARBA00049244"/>
    </source>
</evidence>
<evidence type="ECO:0000256" key="2">
    <source>
        <dbReference type="ARBA" id="ARBA00011245"/>
    </source>
</evidence>
<evidence type="ECO:0000313" key="17">
    <source>
        <dbReference type="EMBL" id="MFL1731654.1"/>
    </source>
</evidence>
<dbReference type="Pfam" id="PF00929">
    <property type="entry name" value="RNase_T"/>
    <property type="match status" value="1"/>
</dbReference>
<feature type="compositionally biased region" description="Basic and acidic residues" evidence="15">
    <location>
        <begin position="171"/>
        <end position="182"/>
    </location>
</feature>
<keyword evidence="8 14" id="KW-0378">Hydrolase</keyword>
<evidence type="ECO:0000256" key="3">
    <source>
        <dbReference type="ARBA" id="ARBA00022679"/>
    </source>
</evidence>
<dbReference type="InterPro" id="IPR022892">
    <property type="entry name" value="RNaseHI"/>
</dbReference>
<protein>
    <recommendedName>
        <fullName evidence="14">Ribonuclease H</fullName>
        <shortName evidence="14">RNase H</shortName>
        <ecNumber evidence="14">3.1.26.4</ecNumber>
    </recommendedName>
</protein>
<keyword evidence="5" id="KW-0235">DNA replication</keyword>
<dbReference type="EMBL" id="JBJJXE010000001">
    <property type="protein sequence ID" value="MFL1731654.1"/>
    <property type="molecule type" value="Genomic_DNA"/>
</dbReference>
<dbReference type="NCBIfam" id="NF001236">
    <property type="entry name" value="PRK00203.1"/>
    <property type="match status" value="1"/>
</dbReference>
<keyword evidence="10 14" id="KW-0460">Magnesium</keyword>
<evidence type="ECO:0000256" key="14">
    <source>
        <dbReference type="HAMAP-Rule" id="MF_00042"/>
    </source>
</evidence>
<dbReference type="SMART" id="SM00479">
    <property type="entry name" value="EXOIII"/>
    <property type="match status" value="1"/>
</dbReference>
<keyword evidence="12" id="KW-0464">Manganese</keyword>